<evidence type="ECO:0000256" key="1">
    <source>
        <dbReference type="ARBA" id="ARBA00004123"/>
    </source>
</evidence>
<dbReference type="InterPro" id="IPR025069">
    <property type="entry name" value="Cpsf2_C"/>
</dbReference>
<dbReference type="InterPro" id="IPR001279">
    <property type="entry name" value="Metallo-B-lactamas"/>
</dbReference>
<evidence type="ECO:0000256" key="3">
    <source>
        <dbReference type="ARBA" id="ARBA00022664"/>
    </source>
</evidence>
<dbReference type="Pfam" id="PF10996">
    <property type="entry name" value="Beta-Casp"/>
    <property type="match status" value="1"/>
</dbReference>
<evidence type="ECO:0000259" key="10">
    <source>
        <dbReference type="SMART" id="SM00849"/>
    </source>
</evidence>
<dbReference type="SUPFAM" id="SSF56281">
    <property type="entry name" value="Metallo-hydrolase/oxidoreductase"/>
    <property type="match status" value="1"/>
</dbReference>
<dbReference type="InterPro" id="IPR027075">
    <property type="entry name" value="CPSF2"/>
</dbReference>
<reference evidence="13" key="2">
    <citation type="submission" date="2020-10" db="UniProtKB">
        <authorList>
            <consortium name="WormBaseParasite"/>
        </authorList>
    </citation>
    <scope>IDENTIFICATION</scope>
</reference>
<comment type="subcellular location">
    <subcellularLocation>
        <location evidence="1 8">Nucleus</location>
    </subcellularLocation>
</comment>
<accession>A0A7E4UVQ9</accession>
<evidence type="ECO:0000313" key="12">
    <source>
        <dbReference type="Proteomes" id="UP000492821"/>
    </source>
</evidence>
<dbReference type="Pfam" id="PF13299">
    <property type="entry name" value="CPSF100_C"/>
    <property type="match status" value="1"/>
</dbReference>
<comment type="function">
    <text evidence="6">CPSF plays a key role in pre-mRNA 3'-end formation, recognizing the AAUAAA signal sequence and interacting with poly(A)polymerase and other factors to bring about cleavage and poly(A) addition.</text>
</comment>
<feature type="domain" description="Beta-Casp" evidence="11">
    <location>
        <begin position="242"/>
        <end position="367"/>
    </location>
</feature>
<feature type="compositionally biased region" description="Basic and acidic residues" evidence="9">
    <location>
        <begin position="407"/>
        <end position="419"/>
    </location>
</feature>
<feature type="region of interest" description="Disordered" evidence="9">
    <location>
        <begin position="407"/>
        <end position="435"/>
    </location>
</feature>
<dbReference type="GO" id="GO:0003723">
    <property type="term" value="F:RNA binding"/>
    <property type="evidence" value="ECO:0007669"/>
    <property type="project" value="UniProtKB-KW"/>
</dbReference>
<dbReference type="WBParaSite" id="Pan_g13407.t1">
    <property type="protein sequence ID" value="Pan_g13407.t1"/>
    <property type="gene ID" value="Pan_g13407"/>
</dbReference>
<evidence type="ECO:0000313" key="13">
    <source>
        <dbReference type="WBParaSite" id="Pan_g13407.t1"/>
    </source>
</evidence>
<reference evidence="12" key="1">
    <citation type="journal article" date="2013" name="Genetics">
        <title>The draft genome and transcriptome of Panagrellus redivivus are shaped by the harsh demands of a free-living lifestyle.</title>
        <authorList>
            <person name="Srinivasan J."/>
            <person name="Dillman A.R."/>
            <person name="Macchietto M.G."/>
            <person name="Heikkinen L."/>
            <person name="Lakso M."/>
            <person name="Fracchia K.M."/>
            <person name="Antoshechkin I."/>
            <person name="Mortazavi A."/>
            <person name="Wong G."/>
            <person name="Sternberg P.W."/>
        </authorList>
    </citation>
    <scope>NUCLEOTIDE SEQUENCE [LARGE SCALE GENOMIC DNA]</scope>
    <source>
        <strain evidence="12">MT8872</strain>
    </source>
</reference>
<dbReference type="InterPro" id="IPR022712">
    <property type="entry name" value="Beta_Casp"/>
</dbReference>
<dbReference type="Gene3D" id="3.60.15.10">
    <property type="entry name" value="Ribonuclease Z/Hydroxyacylglutathione hydrolase-like"/>
    <property type="match status" value="1"/>
</dbReference>
<evidence type="ECO:0000256" key="8">
    <source>
        <dbReference type="RuleBase" id="RU365006"/>
    </source>
</evidence>
<dbReference type="SMART" id="SM00849">
    <property type="entry name" value="Lactamase_B"/>
    <property type="match status" value="1"/>
</dbReference>
<dbReference type="Proteomes" id="UP000492821">
    <property type="component" value="Unassembled WGS sequence"/>
</dbReference>
<dbReference type="CDD" id="cd16293">
    <property type="entry name" value="CPSF2-like_MBL-fold"/>
    <property type="match status" value="1"/>
</dbReference>
<keyword evidence="12" id="KW-1185">Reference proteome</keyword>
<dbReference type="GO" id="GO:0006398">
    <property type="term" value="P:mRNA 3'-end processing by stem-loop binding and cleavage"/>
    <property type="evidence" value="ECO:0007669"/>
    <property type="project" value="InterPro"/>
</dbReference>
<dbReference type="InterPro" id="IPR011108">
    <property type="entry name" value="RMMBL"/>
</dbReference>
<evidence type="ECO:0000259" key="11">
    <source>
        <dbReference type="SMART" id="SM01027"/>
    </source>
</evidence>
<evidence type="ECO:0000256" key="7">
    <source>
        <dbReference type="ARBA" id="ARBA00065452"/>
    </source>
</evidence>
<comment type="subunit">
    <text evidence="7">CPSF is a heterotetramer composed of four distinct subunits 160, 100, 70 and 30 kDa.</text>
</comment>
<feature type="domain" description="Metallo-beta-lactamase" evidence="10">
    <location>
        <begin position="17"/>
        <end position="222"/>
    </location>
</feature>
<proteinExistence type="inferred from homology"/>
<name>A0A7E4UVQ9_PANRE</name>
<keyword evidence="3 8" id="KW-0507">mRNA processing</keyword>
<dbReference type="Pfam" id="PF16661">
    <property type="entry name" value="Lactamase_B_6"/>
    <property type="match status" value="1"/>
</dbReference>
<keyword evidence="5 8" id="KW-0539">Nucleus</keyword>
<dbReference type="Pfam" id="PF07521">
    <property type="entry name" value="RMMBL"/>
    <property type="match status" value="1"/>
</dbReference>
<dbReference type="GO" id="GO:0005847">
    <property type="term" value="C:mRNA cleavage and polyadenylation specificity factor complex"/>
    <property type="evidence" value="ECO:0007669"/>
    <property type="project" value="InterPro"/>
</dbReference>
<dbReference type="PANTHER" id="PTHR45922">
    <property type="entry name" value="CLEAVAGE AND POLYADENYLATION SPECIFICITY FACTOR SUBUNIT 2"/>
    <property type="match status" value="1"/>
</dbReference>
<evidence type="ECO:0000256" key="4">
    <source>
        <dbReference type="ARBA" id="ARBA00022884"/>
    </source>
</evidence>
<dbReference type="InterPro" id="IPR036866">
    <property type="entry name" value="RibonucZ/Hydroxyglut_hydro"/>
</dbReference>
<protein>
    <recommendedName>
        <fullName evidence="8">Cleavage and polyadenylation specificity factor subunit 2</fullName>
    </recommendedName>
    <alternativeName>
        <fullName evidence="8">Cleavage and polyadenylation specificity factor 100 kDa subunit</fullName>
    </alternativeName>
</protein>
<dbReference type="InterPro" id="IPR035639">
    <property type="entry name" value="CPSF2_MBL"/>
</dbReference>
<dbReference type="AlphaFoldDB" id="A0A7E4UVQ9"/>
<dbReference type="FunFam" id="3.60.15.10:FF:000008">
    <property type="entry name" value="Cleavage and polyadenylation specificity factor subunit 2"/>
    <property type="match status" value="1"/>
</dbReference>
<comment type="similarity">
    <text evidence="2 8">Belongs to the metallo-beta-lactamase superfamily. RNA-metabolizing metallo-beta-lactamase-like family. CPSF2/YSH1 subfamily.</text>
</comment>
<organism evidence="12 13">
    <name type="scientific">Panagrellus redivivus</name>
    <name type="common">Microworm</name>
    <dbReference type="NCBI Taxonomy" id="6233"/>
    <lineage>
        <taxon>Eukaryota</taxon>
        <taxon>Metazoa</taxon>
        <taxon>Ecdysozoa</taxon>
        <taxon>Nematoda</taxon>
        <taxon>Chromadorea</taxon>
        <taxon>Rhabditida</taxon>
        <taxon>Tylenchina</taxon>
        <taxon>Panagrolaimomorpha</taxon>
        <taxon>Panagrolaimoidea</taxon>
        <taxon>Panagrolaimidae</taxon>
        <taxon>Panagrellus</taxon>
    </lineage>
</organism>
<dbReference type="PANTHER" id="PTHR45922:SF1">
    <property type="entry name" value="CLEAVAGE AND POLYADENYLATION SPECIFICITY FACTOR SUBUNIT 2"/>
    <property type="match status" value="1"/>
</dbReference>
<keyword evidence="4 8" id="KW-0694">RNA-binding</keyword>
<dbReference type="SMART" id="SM01027">
    <property type="entry name" value="Beta-Casp"/>
    <property type="match status" value="1"/>
</dbReference>
<evidence type="ECO:0000256" key="6">
    <source>
        <dbReference type="ARBA" id="ARBA00058386"/>
    </source>
</evidence>
<evidence type="ECO:0000256" key="9">
    <source>
        <dbReference type="SAM" id="MobiDB-lite"/>
    </source>
</evidence>
<sequence length="863" mass="97776">MTSIIHVEPLSGVRGHGPPCYLLTVDDVRILLDCGWDEKFDMEYIDELKREIPRINAVLISYGDVAHCGALPYLVGKLELKCPIYSTVPVAKMGQLALYDWLQGHLLNEEFDLFKFTDIDAVFDRVEQLKYNQTVPLRGDNGLQITALPAGHSLGGAIWRITKGGDEEIVYAVDFNHKKERHLNGCTFENVGRPALMITDAYNALYNQPRRKNRDEQIVTQLLATLRDGGDCLVVIDTAGRVLEIAHLLDQMWANQEIGLSTYNLVMLSSVASSVIETAKSSIEWMADKIQKDFEKGRVNPFHLKNVKQCHSLGELNRVRSPKVVLASGIDMESGFSRELFLDWSADTRNMCILTDRSNDSFLGGKLVKMAELREAKKPSSNTLVLQVNQRVKLDGRELADYFEKKKAEHEKARKERQEQKRRKETAEIVDDYDSDDEDAAAAARAVAEVSALAAAEERERLEHESGHPANVASSMSLEQLQQSMYSGINGQQQTRKRKLHIHTSLKLALGDYLSYFHGPDRHSAAGPYTIYRGIKRRRIAFPAMVQKTKPWSEYGEIIDPEDYTVIEEVKTGTIKQSNADSDDSDAENDRPFALEDVPTKCIQKVVKVEVLCKVYFIDFEGRCDAESVKKLLDVRKPRKLVLVHGTKEATKHLAKFCIDNNVVQDQVFTPRLNESIDATVESRIIQVKLSENLMKFLKFNKIRDVDVCWINAKLVRRDPFSRNLTVTSSEVRQPIQPAVSAPVEPMEVDAKVVNGNEENEGEDDDRRVERNPEDERVLFLETQPPEQQQPHRSLYINDPKLTDVKALLNQKGFQAEFSSGYLFVENVAAIQRPTAGVFSIEGRNCMDYYRIRDIVKSQFAVI</sequence>
<evidence type="ECO:0000256" key="5">
    <source>
        <dbReference type="ARBA" id="ARBA00023242"/>
    </source>
</evidence>
<evidence type="ECO:0000256" key="2">
    <source>
        <dbReference type="ARBA" id="ARBA00010624"/>
    </source>
</evidence>